<name>A0A2J8U934_PONAB</name>
<protein>
    <submittedName>
        <fullName evidence="1">KLK6 isoform 6</fullName>
    </submittedName>
</protein>
<dbReference type="EMBL" id="NDHI03003467">
    <property type="protein sequence ID" value="PNJ41778.1"/>
    <property type="molecule type" value="Genomic_DNA"/>
</dbReference>
<dbReference type="AlphaFoldDB" id="A0A2J8U934"/>
<sequence length="69" mass="7320">MADPATRHLTPTKLPSTPRATCSVAGSLSIHCGSSQLPTAKNRIFRSSWGSITFGKGRVPRSRVLLSGL</sequence>
<evidence type="ECO:0000313" key="1">
    <source>
        <dbReference type="EMBL" id="PNJ41778.1"/>
    </source>
</evidence>
<accession>A0A2J8U934</accession>
<comment type="caution">
    <text evidence="1">The sequence shown here is derived from an EMBL/GenBank/DDBJ whole genome shotgun (WGS) entry which is preliminary data.</text>
</comment>
<gene>
    <name evidence="1" type="ORF">CR201_G0029740</name>
</gene>
<proteinExistence type="predicted"/>
<organism evidence="1">
    <name type="scientific">Pongo abelii</name>
    <name type="common">Sumatran orangutan</name>
    <name type="synonym">Pongo pygmaeus abelii</name>
    <dbReference type="NCBI Taxonomy" id="9601"/>
    <lineage>
        <taxon>Eukaryota</taxon>
        <taxon>Metazoa</taxon>
        <taxon>Chordata</taxon>
        <taxon>Craniata</taxon>
        <taxon>Vertebrata</taxon>
        <taxon>Euteleostomi</taxon>
        <taxon>Mammalia</taxon>
        <taxon>Eutheria</taxon>
        <taxon>Euarchontoglires</taxon>
        <taxon>Primates</taxon>
        <taxon>Haplorrhini</taxon>
        <taxon>Catarrhini</taxon>
        <taxon>Hominidae</taxon>
        <taxon>Pongo</taxon>
    </lineage>
</organism>
<reference evidence="1" key="1">
    <citation type="submission" date="2017-12" db="EMBL/GenBank/DDBJ databases">
        <title>High-resolution comparative analysis of great ape genomes.</title>
        <authorList>
            <person name="Pollen A."/>
            <person name="Hastie A."/>
            <person name="Hormozdiari F."/>
            <person name="Dougherty M."/>
            <person name="Liu R."/>
            <person name="Chaisson M."/>
            <person name="Hoppe E."/>
            <person name="Hill C."/>
            <person name="Pang A."/>
            <person name="Hillier L."/>
            <person name="Baker C."/>
            <person name="Armstrong J."/>
            <person name="Shendure J."/>
            <person name="Paten B."/>
            <person name="Wilson R."/>
            <person name="Chao H."/>
            <person name="Schneider V."/>
            <person name="Ventura M."/>
            <person name="Kronenberg Z."/>
            <person name="Murali S."/>
            <person name="Gordon D."/>
            <person name="Cantsilieris S."/>
            <person name="Munson K."/>
            <person name="Nelson B."/>
            <person name="Raja A."/>
            <person name="Underwood J."/>
            <person name="Diekhans M."/>
            <person name="Fiddes I."/>
            <person name="Haussler D."/>
            <person name="Eichler E."/>
        </authorList>
    </citation>
    <scope>NUCLEOTIDE SEQUENCE [LARGE SCALE GENOMIC DNA]</scope>
    <source>
        <strain evidence="1">Susie</strain>
    </source>
</reference>